<feature type="binding site" evidence="10">
    <location>
        <position position="425"/>
    </location>
    <ligand>
        <name>ATP</name>
        <dbReference type="ChEBI" id="CHEBI:30616"/>
    </ligand>
</feature>
<feature type="compositionally biased region" description="Low complexity" evidence="11">
    <location>
        <begin position="125"/>
        <end position="144"/>
    </location>
</feature>
<dbReference type="Proteomes" id="UP000241890">
    <property type="component" value="Unassembled WGS sequence"/>
</dbReference>
<comment type="catalytic activity">
    <reaction evidence="7">
        <text>L-seryl-[protein] + ATP = O-phospho-L-seryl-[protein] + ADP + H(+)</text>
        <dbReference type="Rhea" id="RHEA:17989"/>
        <dbReference type="Rhea" id="RHEA-COMP:9863"/>
        <dbReference type="Rhea" id="RHEA-COMP:11604"/>
        <dbReference type="ChEBI" id="CHEBI:15378"/>
        <dbReference type="ChEBI" id="CHEBI:29999"/>
        <dbReference type="ChEBI" id="CHEBI:30616"/>
        <dbReference type="ChEBI" id="CHEBI:83421"/>
        <dbReference type="ChEBI" id="CHEBI:456216"/>
        <dbReference type="EC" id="2.7.12.2"/>
    </reaction>
</comment>
<name>A0A2R5G951_9STRA</name>
<comment type="similarity">
    <text evidence="5">Belongs to the protein kinase superfamily. STE Ser/Thr protein kinase family. MAP kinase kinase subfamily.</text>
</comment>
<feature type="region of interest" description="Disordered" evidence="11">
    <location>
        <begin position="300"/>
        <end position="368"/>
    </location>
</feature>
<evidence type="ECO:0000256" key="5">
    <source>
        <dbReference type="ARBA" id="ARBA00038035"/>
    </source>
</evidence>
<evidence type="ECO:0000256" key="8">
    <source>
        <dbReference type="ARBA" id="ARBA00049299"/>
    </source>
</evidence>
<evidence type="ECO:0000256" key="10">
    <source>
        <dbReference type="PROSITE-ProRule" id="PRU10141"/>
    </source>
</evidence>
<feature type="compositionally biased region" description="Basic and acidic residues" evidence="11">
    <location>
        <begin position="149"/>
        <end position="161"/>
    </location>
</feature>
<comment type="caution">
    <text evidence="13">The sequence shown here is derived from an EMBL/GenBank/DDBJ whole genome shotgun (WGS) entry which is preliminary data.</text>
</comment>
<dbReference type="InterPro" id="IPR000719">
    <property type="entry name" value="Prot_kinase_dom"/>
</dbReference>
<evidence type="ECO:0000313" key="14">
    <source>
        <dbReference type="Proteomes" id="UP000241890"/>
    </source>
</evidence>
<evidence type="ECO:0000256" key="4">
    <source>
        <dbReference type="ARBA" id="ARBA00022840"/>
    </source>
</evidence>
<gene>
    <name evidence="13" type="ORF">FCC1311_032882</name>
</gene>
<reference evidence="13 14" key="1">
    <citation type="submission" date="2017-12" db="EMBL/GenBank/DDBJ databases">
        <title>Sequencing, de novo assembly and annotation of complete genome of a new Thraustochytrid species, strain FCC1311.</title>
        <authorList>
            <person name="Sedici K."/>
            <person name="Godart F."/>
            <person name="Aiese Cigliano R."/>
            <person name="Sanseverino W."/>
            <person name="Barakat M."/>
            <person name="Ortet P."/>
            <person name="Marechal E."/>
            <person name="Cagnac O."/>
            <person name="Amato A."/>
        </authorList>
    </citation>
    <scope>NUCLEOTIDE SEQUENCE [LARGE SCALE GENOMIC DNA]</scope>
</reference>
<keyword evidence="4 10" id="KW-0067">ATP-binding</keyword>
<dbReference type="PANTHER" id="PTHR48013">
    <property type="entry name" value="DUAL SPECIFICITY MITOGEN-ACTIVATED PROTEIN KINASE KINASE 5-RELATED"/>
    <property type="match status" value="1"/>
</dbReference>
<evidence type="ECO:0000256" key="11">
    <source>
        <dbReference type="SAM" id="MobiDB-lite"/>
    </source>
</evidence>
<keyword evidence="1" id="KW-0808">Transferase</keyword>
<dbReference type="SUPFAM" id="SSF56112">
    <property type="entry name" value="Protein kinase-like (PK-like)"/>
    <property type="match status" value="1"/>
</dbReference>
<dbReference type="InParanoid" id="A0A2R5G951"/>
<comment type="catalytic activity">
    <reaction evidence="9">
        <text>L-tyrosyl-[protein] + ATP = O-phospho-L-tyrosyl-[protein] + ADP + H(+)</text>
        <dbReference type="Rhea" id="RHEA:10596"/>
        <dbReference type="Rhea" id="RHEA-COMP:10136"/>
        <dbReference type="Rhea" id="RHEA-COMP:20101"/>
        <dbReference type="ChEBI" id="CHEBI:15378"/>
        <dbReference type="ChEBI" id="CHEBI:30616"/>
        <dbReference type="ChEBI" id="CHEBI:46858"/>
        <dbReference type="ChEBI" id="CHEBI:61978"/>
        <dbReference type="ChEBI" id="CHEBI:456216"/>
        <dbReference type="EC" id="2.7.12.2"/>
    </reaction>
</comment>
<feature type="region of interest" description="Disordered" evidence="11">
    <location>
        <begin position="836"/>
        <end position="903"/>
    </location>
</feature>
<evidence type="ECO:0000256" key="3">
    <source>
        <dbReference type="ARBA" id="ARBA00022777"/>
    </source>
</evidence>
<comment type="catalytic activity">
    <reaction evidence="8">
        <text>L-threonyl-[protein] + ATP = O-phospho-L-threonyl-[protein] + ADP + H(+)</text>
        <dbReference type="Rhea" id="RHEA:46608"/>
        <dbReference type="Rhea" id="RHEA-COMP:11060"/>
        <dbReference type="Rhea" id="RHEA-COMP:11605"/>
        <dbReference type="ChEBI" id="CHEBI:15378"/>
        <dbReference type="ChEBI" id="CHEBI:30013"/>
        <dbReference type="ChEBI" id="CHEBI:30616"/>
        <dbReference type="ChEBI" id="CHEBI:61977"/>
        <dbReference type="ChEBI" id="CHEBI:456216"/>
        <dbReference type="EC" id="2.7.12.2"/>
    </reaction>
</comment>
<dbReference type="GO" id="GO:0005524">
    <property type="term" value="F:ATP binding"/>
    <property type="evidence" value="ECO:0007669"/>
    <property type="project" value="UniProtKB-UniRule"/>
</dbReference>
<dbReference type="GO" id="GO:0004708">
    <property type="term" value="F:MAP kinase kinase activity"/>
    <property type="evidence" value="ECO:0007669"/>
    <property type="project" value="UniProtKB-EC"/>
</dbReference>
<keyword evidence="14" id="KW-1185">Reference proteome</keyword>
<organism evidence="13 14">
    <name type="scientific">Hondaea fermentalgiana</name>
    <dbReference type="NCBI Taxonomy" id="2315210"/>
    <lineage>
        <taxon>Eukaryota</taxon>
        <taxon>Sar</taxon>
        <taxon>Stramenopiles</taxon>
        <taxon>Bigyra</taxon>
        <taxon>Labyrinthulomycetes</taxon>
        <taxon>Thraustochytrida</taxon>
        <taxon>Thraustochytriidae</taxon>
        <taxon>Hondaea</taxon>
    </lineage>
</organism>
<feature type="region of interest" description="Disordered" evidence="11">
    <location>
        <begin position="247"/>
        <end position="286"/>
    </location>
</feature>
<sequence>MERLFSRRRRKAAGREDAAAAAAATATAAAADDVVADDAAEGQDLLLALARVGIANAPTAKQDGSSEVANEDTITNMPRLLPSPPVNVAPSPRSEQNTSASLSPASPYLQAQGTAWQTSGSINNSSLRLSPHLSPRLSPGLSPSAGARFTDRGRSLSEKRQAHFGQKMPVLNLSLALDLDAEEDESPFGRADTDLKSVSTQATLWHDEEDDSDNDTQNGESRPLAEAQDDDQDDYFRKLFLRESPLVRQHSSSLSETREQKSPSLRLRRRSTRGRQARSGSVNYELSSSGTLHMAGFMVHESGVSPTPDNMAFPSHESFEKDDALSRRRSSGGQQSPMSQRSEASVESKTQSDDLPIHRDRSQGPGARHGLRALAASNTASPKRATPSEPIESKSLEFLNRVGKGASGVVFKALHRETMHLVAVKSVPVFDVTKRAQTVAEIEALYRDHHVPLASLRGTKVFPRKCPYIVGMHNAYVDRSESTINLVLEWMGGGSLEDRLTIHGPLSEREIACVLHCAFRGLRHLHGQRQLHRDIKPANMLLSHSSGLVKLSDFGIAHSFGSFSAANTFVGSLSYMAPERIKGNEDGYSYPADVWSLGLSALVCVTGRYPFQIEYDDQGYWGLVQAIGERPPPRLSQDRFSANLCDLVARCLQKDPQDRITAAAALDHPFLSRDFPFSEVVGSSFEPVNASGADEMLWQDLHRFLSLATGPVTREMATSLAAQVGVDLLTCAARLVSALAALRGFSRKRIVARRKHRTSQAPRLSRGSGFSLWNVSIPPPPSESGDMDVDDADFFGLPPDPDSFAHMQPPSEQQSIAHEMAFEFLRRNQDGDAILRRRPEEATLVRPSRQQQKTWDRARGAAAASRRPRRSFFSRKQATEDDRLQELLSDNEDDLSEVGSVDDEDDELPEYFLLYGKLYDYFKKIDEDGAAKVDIDSIVRWTLEDDKGSIEKVGWMASRLSIGVPSFMRPSGLTAAKKKASASPENGPIAEELRELEGKLRQFFSEVDAVNTDRGVEVLLSKFVEHGLLAVNIALYKQYGCNLNTMLWKAKHGSVSREPNSRNGIKQGTPGRVPALRKPQPPVSPFSTSTSSATSSPIPKSPSVAAAAAAAAKGSRAQPTKRDRTKTGPGVVLSKEAGQPCRRFAIDLAGHQFNACKNCGMQRADHLASMERQETRGAAATLHRKWMRMNVGAPPS</sequence>
<feature type="compositionally biased region" description="Low complexity" evidence="11">
    <location>
        <begin position="1085"/>
        <end position="1112"/>
    </location>
</feature>
<feature type="region of interest" description="Disordered" evidence="11">
    <location>
        <begin position="75"/>
        <end position="163"/>
    </location>
</feature>
<feature type="compositionally biased region" description="Low complexity" evidence="11">
    <location>
        <begin position="331"/>
        <end position="342"/>
    </location>
</feature>
<feature type="compositionally biased region" description="Basic and acidic residues" evidence="11">
    <location>
        <begin position="317"/>
        <end position="326"/>
    </location>
</feature>
<dbReference type="SMART" id="SM00220">
    <property type="entry name" value="S_TKc"/>
    <property type="match status" value="1"/>
</dbReference>
<evidence type="ECO:0000256" key="1">
    <source>
        <dbReference type="ARBA" id="ARBA00022679"/>
    </source>
</evidence>
<keyword evidence="3 13" id="KW-0418">Kinase</keyword>
<dbReference type="OrthoDB" id="10252354at2759"/>
<feature type="compositionally biased region" description="Basic and acidic residues" evidence="11">
    <location>
        <begin position="344"/>
        <end position="362"/>
    </location>
</feature>
<dbReference type="PROSITE" id="PS50011">
    <property type="entry name" value="PROTEIN_KINASE_DOM"/>
    <property type="match status" value="1"/>
</dbReference>
<feature type="compositionally biased region" description="Acidic residues" evidence="11">
    <location>
        <begin position="889"/>
        <end position="903"/>
    </location>
</feature>
<dbReference type="InterPro" id="IPR017441">
    <property type="entry name" value="Protein_kinase_ATP_BS"/>
</dbReference>
<keyword evidence="2 10" id="KW-0547">Nucleotide-binding</keyword>
<feature type="region of interest" description="Disordered" evidence="11">
    <location>
        <begin position="1054"/>
        <end position="1133"/>
    </location>
</feature>
<feature type="compositionally biased region" description="Basic residues" evidence="11">
    <location>
        <begin position="266"/>
        <end position="276"/>
    </location>
</feature>
<feature type="region of interest" description="Disordered" evidence="11">
    <location>
        <begin position="204"/>
        <end position="232"/>
    </location>
</feature>
<evidence type="ECO:0000313" key="13">
    <source>
        <dbReference type="EMBL" id="GBG27065.1"/>
    </source>
</evidence>
<dbReference type="Gene3D" id="1.10.510.10">
    <property type="entry name" value="Transferase(Phosphotransferase) domain 1"/>
    <property type="match status" value="1"/>
</dbReference>
<evidence type="ECO:0000256" key="2">
    <source>
        <dbReference type="ARBA" id="ARBA00022741"/>
    </source>
</evidence>
<dbReference type="EC" id="2.7.12.2" evidence="6"/>
<dbReference type="PANTHER" id="PTHR48013:SF9">
    <property type="entry name" value="DUAL SPECIFICITY MITOGEN-ACTIVATED PROTEIN KINASE KINASE 5"/>
    <property type="match status" value="1"/>
</dbReference>
<dbReference type="InterPro" id="IPR011009">
    <property type="entry name" value="Kinase-like_dom_sf"/>
</dbReference>
<feature type="domain" description="Protein kinase" evidence="12">
    <location>
        <begin position="396"/>
        <end position="671"/>
    </location>
</feature>
<dbReference type="EMBL" id="BEYU01000027">
    <property type="protein sequence ID" value="GBG27065.1"/>
    <property type="molecule type" value="Genomic_DNA"/>
</dbReference>
<protein>
    <recommendedName>
        <fullName evidence="6">mitogen-activated protein kinase kinase</fullName>
        <ecNumber evidence="6">2.7.12.2</ecNumber>
    </recommendedName>
</protein>
<feature type="compositionally biased region" description="Polar residues" evidence="11">
    <location>
        <begin position="1057"/>
        <end position="1066"/>
    </location>
</feature>
<proteinExistence type="inferred from homology"/>
<dbReference type="AlphaFoldDB" id="A0A2R5G951"/>
<accession>A0A2R5G951</accession>
<dbReference type="Gene3D" id="3.30.200.20">
    <property type="entry name" value="Phosphorylase Kinase, domain 1"/>
    <property type="match status" value="1"/>
</dbReference>
<evidence type="ECO:0000256" key="9">
    <source>
        <dbReference type="ARBA" id="ARBA00051693"/>
    </source>
</evidence>
<evidence type="ECO:0000256" key="7">
    <source>
        <dbReference type="ARBA" id="ARBA00049014"/>
    </source>
</evidence>
<feature type="compositionally biased region" description="Polar residues" evidence="11">
    <location>
        <begin position="93"/>
        <end position="124"/>
    </location>
</feature>
<evidence type="ECO:0000259" key="12">
    <source>
        <dbReference type="PROSITE" id="PS50011"/>
    </source>
</evidence>
<dbReference type="PROSITE" id="PS00107">
    <property type="entry name" value="PROTEIN_KINASE_ATP"/>
    <property type="match status" value="1"/>
</dbReference>
<evidence type="ECO:0000256" key="6">
    <source>
        <dbReference type="ARBA" id="ARBA00038999"/>
    </source>
</evidence>
<dbReference type="Pfam" id="PF00069">
    <property type="entry name" value="Pkinase"/>
    <property type="match status" value="1"/>
</dbReference>